<feature type="compositionally biased region" description="Acidic residues" evidence="1">
    <location>
        <begin position="494"/>
        <end position="509"/>
    </location>
</feature>
<feature type="region of interest" description="Disordered" evidence="1">
    <location>
        <begin position="635"/>
        <end position="658"/>
    </location>
</feature>
<organism evidence="2 3">
    <name type="scientific">Polyangium mundeleinium</name>
    <dbReference type="NCBI Taxonomy" id="2995306"/>
    <lineage>
        <taxon>Bacteria</taxon>
        <taxon>Pseudomonadati</taxon>
        <taxon>Myxococcota</taxon>
        <taxon>Polyangia</taxon>
        <taxon>Polyangiales</taxon>
        <taxon>Polyangiaceae</taxon>
        <taxon>Polyangium</taxon>
    </lineage>
</organism>
<sequence>MTVRSRAFTFLGGSLLAAGCGAGEPPPAARPKPPPPAAEAPSPPFVSPARWSFHPPMPASATATLALEDGGCLLATAEGHRFRAARATKDGAATTCRGRAEAAPDVAPESIVGIASQGKDAWLFVGESGRLYEAEGPLAPLRRTIPAPARFVHVASGGRVVLGTTASGELYQLDEGPAWKRVAIAERVFDVAVSDEGRALALALPEALLTSDDGKTWTRANGAAQIGARRVGRTAEGNLAVQGMTGTLVWDPQGSAPFARRDADVDTGPGLIALETSYAPSASSMLEGRAVLDGDRYLEVVLPEEGEDHALLTGPLDGPLAAKRLPGTSGCTSLKLGARGRHVALGCMKRNDDDGGIVEVRISSDDGARFSEPLVLLTGEAFTSVTVSREGSALVTGACKAQGAALAGSGGCTGASPLLVRREGGRLVVTVAETPSLSGAPVSPAFSVDGRSAYFLARRGKDERLALYVSHDGGETFSERALDVSRAHHNDGPSFEEGDEVPAEESDTDLDPRDQSALRPGDDGTVGLTLLTPRGLVYVTTDDDGRLLGVARPPVDPGLVGGAGRHAVAFSVFPERPLGEQPAGAWESLDGGATWTEIPVTRSLAREISAGPLTLVCSDAGCLVGDTMSRVGWNGQAEPFTAPPAGPPEPRRVPSPRTPIVCELDPRVDWSRIEDVDPIHLLGLPGVDQFARGRSFWSVLSFDAQTGAVRVTAALAPERGEGEARVTTRSLLGPAPQGAEVAMEVSHQMEGYAVARVRLPPQKTTDGPRAAGPMRDVELAWENYMDGTTAKVRLPEAGAFTSGDVKADGARWLLDTALISVSPGALFLRPHAPESRQDLMYLLDPKGKPRTFPYPAWSTFLPKGVVDFRMDAVLADGKPLGVATFSDDDTGPITVLLARQGEGGAWSAHAMSLAPGTTADGERLARSDWSYIGGTTLGDLVVYSEPHAGFAAASFHPFRGDGTFGPAVAVPTPFDLPDAPRACKPDERRTTPRFAAHAFLGREPMYPGRRHAVLVSESLERRSAAKPLPLTEPMTLLTAGVVLHGTKEAPCVAAWEALGLGRVPVVAVLGGNLAQSWVFRPAPPKPPTAGKHAPSTTLAIEHRPMACRFDPGAKVPESIDSQPGTYVWAP</sequence>
<evidence type="ECO:0000313" key="3">
    <source>
        <dbReference type="Proteomes" id="UP001221411"/>
    </source>
</evidence>
<dbReference type="EMBL" id="JAQNDO010000001">
    <property type="protein sequence ID" value="MDC0742268.1"/>
    <property type="molecule type" value="Genomic_DNA"/>
</dbReference>
<protein>
    <submittedName>
        <fullName evidence="2">Uncharacterized protein</fullName>
    </submittedName>
</protein>
<feature type="region of interest" description="Disordered" evidence="1">
    <location>
        <begin position="487"/>
        <end position="526"/>
    </location>
</feature>
<name>A0ABT5EK99_9BACT</name>
<comment type="caution">
    <text evidence="2">The sequence shown here is derived from an EMBL/GenBank/DDBJ whole genome shotgun (WGS) entry which is preliminary data.</text>
</comment>
<gene>
    <name evidence="2" type="ORF">POL67_13025</name>
</gene>
<feature type="compositionally biased region" description="Pro residues" evidence="1">
    <location>
        <begin position="24"/>
        <end position="46"/>
    </location>
</feature>
<dbReference type="Gene3D" id="2.130.10.10">
    <property type="entry name" value="YVTN repeat-like/Quinoprotein amine dehydrogenase"/>
    <property type="match status" value="1"/>
</dbReference>
<accession>A0ABT5EK99</accession>
<dbReference type="InterPro" id="IPR015943">
    <property type="entry name" value="WD40/YVTN_repeat-like_dom_sf"/>
</dbReference>
<dbReference type="SUPFAM" id="SSF110296">
    <property type="entry name" value="Oligoxyloglucan reducing end-specific cellobiohydrolase"/>
    <property type="match status" value="1"/>
</dbReference>
<feature type="compositionally biased region" description="Basic and acidic residues" evidence="1">
    <location>
        <begin position="510"/>
        <end position="522"/>
    </location>
</feature>
<reference evidence="2 3" key="1">
    <citation type="submission" date="2022-11" db="EMBL/GenBank/DDBJ databases">
        <title>Minimal conservation of predation-associated metabolite biosynthetic gene clusters underscores biosynthetic potential of Myxococcota including descriptions for ten novel species: Archangium lansinium sp. nov., Myxococcus landrumus sp. nov., Nannocystis bai.</title>
        <authorList>
            <person name="Ahearne A."/>
            <person name="Stevens C."/>
            <person name="Dowd S."/>
        </authorList>
    </citation>
    <scope>NUCLEOTIDE SEQUENCE [LARGE SCALE GENOMIC DNA]</scope>
    <source>
        <strain evidence="2 3">RJM3</strain>
    </source>
</reference>
<keyword evidence="3" id="KW-1185">Reference proteome</keyword>
<dbReference type="RefSeq" id="WP_271917608.1">
    <property type="nucleotide sequence ID" value="NZ_JAQNDO010000001.1"/>
</dbReference>
<feature type="region of interest" description="Disordered" evidence="1">
    <location>
        <begin position="22"/>
        <end position="51"/>
    </location>
</feature>
<dbReference type="Proteomes" id="UP001221411">
    <property type="component" value="Unassembled WGS sequence"/>
</dbReference>
<evidence type="ECO:0000256" key="1">
    <source>
        <dbReference type="SAM" id="MobiDB-lite"/>
    </source>
</evidence>
<evidence type="ECO:0000313" key="2">
    <source>
        <dbReference type="EMBL" id="MDC0742268.1"/>
    </source>
</evidence>
<proteinExistence type="predicted"/>
<dbReference type="PROSITE" id="PS51257">
    <property type="entry name" value="PROKAR_LIPOPROTEIN"/>
    <property type="match status" value="1"/>
</dbReference>